<proteinExistence type="inferred from homology"/>
<dbReference type="SUPFAM" id="SSF63411">
    <property type="entry name" value="LuxS/MPP-like metallohydrolase"/>
    <property type="match status" value="3"/>
</dbReference>
<dbReference type="Pfam" id="PF00675">
    <property type="entry name" value="Peptidase_M16"/>
    <property type="match status" value="1"/>
</dbReference>
<organism evidence="8 9">
    <name type="scientific">Mesosutterella multiformis</name>
    <dbReference type="NCBI Taxonomy" id="2259133"/>
    <lineage>
        <taxon>Bacteria</taxon>
        <taxon>Pseudomonadati</taxon>
        <taxon>Pseudomonadota</taxon>
        <taxon>Betaproteobacteria</taxon>
        <taxon>Burkholderiales</taxon>
        <taxon>Sutterellaceae</taxon>
        <taxon>Mesosutterella</taxon>
    </lineage>
</organism>
<dbReference type="GO" id="GO:0046872">
    <property type="term" value="F:metal ion binding"/>
    <property type="evidence" value="ECO:0007669"/>
    <property type="project" value="InterPro"/>
</dbReference>
<evidence type="ECO:0000313" key="9">
    <source>
        <dbReference type="Proteomes" id="UP000266091"/>
    </source>
</evidence>
<feature type="domain" description="Peptidase M16 N-terminal" evidence="6">
    <location>
        <begin position="63"/>
        <end position="191"/>
    </location>
</feature>
<evidence type="ECO:0000259" key="6">
    <source>
        <dbReference type="Pfam" id="PF00675"/>
    </source>
</evidence>
<dbReference type="EMBL" id="BGZJ01000001">
    <property type="protein sequence ID" value="GBO94009.1"/>
    <property type="molecule type" value="Genomic_DNA"/>
</dbReference>
<feature type="domain" description="Peptidase M16 C-terminal" evidence="7">
    <location>
        <begin position="703"/>
        <end position="882"/>
    </location>
</feature>
<dbReference type="GO" id="GO:0006508">
    <property type="term" value="P:proteolysis"/>
    <property type="evidence" value="ECO:0007669"/>
    <property type="project" value="UniProtKB-KW"/>
</dbReference>
<accession>A0A388SEX6</accession>
<dbReference type="Proteomes" id="UP000266091">
    <property type="component" value="Unassembled WGS sequence"/>
</dbReference>
<sequence length="954" mass="102965">MILTAIAAEAGAYTASSPWFQGKGPAVPALAESAWIGGWREAGDLTPDSRIIQGKLPNGFRYALLSAPRKGKVSLSLIVGAGSYAERPSERGYAHFTEHLAFTGSTHYPSGTAARFFEENGMKFGRDANAFTSGNRTVFRITLQKADQKTLSESLQVLSDFAGGVLFAPESVASERGVVLSELALADTEEGRTLADLRKFLYGGTQFEFLPAGDPAVISAASPENLKRFYRTWYVPQRMILAAAGDIRPDDLVPLIERTFGTLQAGTPPPVPYLGDPDREGVRAWSGVIRGNGARIRIRVMRKRSPAEDSAALRKSGYLIAAAQSVLTERLSRRAEAGGAPWVSAAAYIGIQDPYLPEASLRADGGSSSWEASLSALLAELKSAETGVTDEEAARAKRRIRTALESAVKAGIPDPDIAVEGMETELASGRVMTSPETDLVLFDAAASSITGKAISDAIREAFETGAVTIELMAPEKVPESDLLRAYESAKRGGSGREPVGSQTGTIRFPYLRLPPLPDTPALRGAERKAETRVMAQGVELKTLPLANGAKLSLLPEKNAEGVTVSLFFGPGTDALPTDRLWVPRFASLILPQRGVGRMSPMETAASLGSLGVQVSESYAAKTAVIQGTAPAQRLRTLFEAIWTQYRDPMVGEGDAARAAEGVLNTEDRIVNTMDGAVTWRPSYFFHGGNPAFAPLTQADTARFTKEAALSWFRDTRNPGPIRILVTGSFDEAEVLKLAEQLFGNEIIRGPRPAAARSRYRFPAGVEKTETLKETTPRAGVFTAWGYTLSPSERGNSGYWAGRAAAAALDTRIRRILRSELGLTYSPWCRLVRVESDPEESYIESGVLTEAADIASVRTRIRAIAADLARHGITESEFSEIKSPLVSEMRNAIASSRFWREEAAYSIENSRVTDPVSELRALEGLTLSDVNAAIRRVFESRPAVLMIQGQKKGEK</sequence>
<name>A0A388SEX6_9BURK</name>
<keyword evidence="3" id="KW-0378">Hydrolase</keyword>
<protein>
    <submittedName>
        <fullName evidence="8">Peptidase M16</fullName>
    </submittedName>
</protein>
<evidence type="ECO:0000313" key="8">
    <source>
        <dbReference type="EMBL" id="GBO94009.1"/>
    </source>
</evidence>
<evidence type="ECO:0000256" key="2">
    <source>
        <dbReference type="ARBA" id="ARBA00022670"/>
    </source>
</evidence>
<keyword evidence="5" id="KW-0482">Metalloprotease</keyword>
<evidence type="ECO:0000256" key="1">
    <source>
        <dbReference type="ARBA" id="ARBA00007261"/>
    </source>
</evidence>
<evidence type="ECO:0000256" key="3">
    <source>
        <dbReference type="ARBA" id="ARBA00022801"/>
    </source>
</evidence>
<feature type="domain" description="Peptidase M16 C-terminal" evidence="7">
    <location>
        <begin position="222"/>
        <end position="398"/>
    </location>
</feature>
<dbReference type="GO" id="GO:0008237">
    <property type="term" value="F:metallopeptidase activity"/>
    <property type="evidence" value="ECO:0007669"/>
    <property type="project" value="UniProtKB-KW"/>
</dbReference>
<dbReference type="PANTHER" id="PTHR43690:SF17">
    <property type="entry name" value="PROTEIN YHJJ"/>
    <property type="match status" value="1"/>
</dbReference>
<comment type="caution">
    <text evidence="8">The sequence shown here is derived from an EMBL/GenBank/DDBJ whole genome shotgun (WGS) entry which is preliminary data.</text>
</comment>
<keyword evidence="2" id="KW-0645">Protease</keyword>
<comment type="similarity">
    <text evidence="1">Belongs to the peptidase M16 family.</text>
</comment>
<dbReference type="InterPro" id="IPR011765">
    <property type="entry name" value="Pept_M16_N"/>
</dbReference>
<dbReference type="InterPro" id="IPR050626">
    <property type="entry name" value="Peptidase_M16"/>
</dbReference>
<dbReference type="AlphaFoldDB" id="A0A388SEX6"/>
<evidence type="ECO:0000256" key="4">
    <source>
        <dbReference type="ARBA" id="ARBA00022833"/>
    </source>
</evidence>
<evidence type="ECO:0000259" key="7">
    <source>
        <dbReference type="Pfam" id="PF05193"/>
    </source>
</evidence>
<gene>
    <name evidence="8" type="ORF">MESMUL_13630</name>
</gene>
<reference evidence="8 9" key="1">
    <citation type="journal article" date="2018" name="Int. J. Syst. Evol. Microbiol.">
        <title>Mesosutterella multiformis gen. nov., sp. nov., a member of the family Sutterellaceae and Sutterella megalosphaeroides sp. nov., isolated from human faeces.</title>
        <authorList>
            <person name="Sakamoto M."/>
            <person name="Ikeyama N."/>
            <person name="Kunihiro T."/>
            <person name="Iino T."/>
            <person name="Yuki M."/>
            <person name="Ohkuma M."/>
        </authorList>
    </citation>
    <scope>NUCLEOTIDE SEQUENCE [LARGE SCALE GENOMIC DNA]</scope>
    <source>
        <strain evidence="8 9">4NBBH2</strain>
    </source>
</reference>
<dbReference type="PANTHER" id="PTHR43690">
    <property type="entry name" value="NARDILYSIN"/>
    <property type="match status" value="1"/>
</dbReference>
<evidence type="ECO:0000256" key="5">
    <source>
        <dbReference type="ARBA" id="ARBA00023049"/>
    </source>
</evidence>
<keyword evidence="4" id="KW-0862">Zinc</keyword>
<keyword evidence="9" id="KW-1185">Reference proteome</keyword>
<dbReference type="Gene3D" id="3.30.830.10">
    <property type="entry name" value="Metalloenzyme, LuxS/M16 peptidase-like"/>
    <property type="match status" value="4"/>
</dbReference>
<dbReference type="Pfam" id="PF05193">
    <property type="entry name" value="Peptidase_M16_C"/>
    <property type="match status" value="2"/>
</dbReference>
<dbReference type="InterPro" id="IPR007863">
    <property type="entry name" value="Peptidase_M16_C"/>
</dbReference>
<dbReference type="InterPro" id="IPR011249">
    <property type="entry name" value="Metalloenz_LuxS/M16"/>
</dbReference>